<protein>
    <submittedName>
        <fullName evidence="1">Uncharacterized protein</fullName>
    </submittedName>
</protein>
<dbReference type="OrthoDB" id="2974023at2"/>
<dbReference type="EMBL" id="LGTO01000007">
    <property type="protein sequence ID" value="KNE19259.1"/>
    <property type="molecule type" value="Genomic_DNA"/>
</dbReference>
<dbReference type="RefSeq" id="WP_050351783.1">
    <property type="nucleotide sequence ID" value="NZ_BOSN01000006.1"/>
</dbReference>
<name>A0A0L0QL68_VIRPA</name>
<gene>
    <name evidence="1" type="ORF">AFK71_12110</name>
</gene>
<keyword evidence="2" id="KW-1185">Reference proteome</keyword>
<dbReference type="PATRIC" id="fig|1473.5.peg.985"/>
<sequence>MQNEIFLKSFVKGLQINFERLKGLEEGRKQGKTDAEFLAYCRGGVSACERILDFIKDLNANEE</sequence>
<evidence type="ECO:0000313" key="1">
    <source>
        <dbReference type="EMBL" id="KNE19259.1"/>
    </source>
</evidence>
<accession>A0A0L0QL68</accession>
<dbReference type="AlphaFoldDB" id="A0A0L0QL68"/>
<reference evidence="2" key="1">
    <citation type="submission" date="2015-07" db="EMBL/GenBank/DDBJ databases">
        <title>Fjat-10053 dsm26.</title>
        <authorList>
            <person name="Liu B."/>
            <person name="Wang J."/>
            <person name="Zhu Y."/>
            <person name="Liu G."/>
            <person name="Chen Q."/>
            <person name="Chen Z."/>
            <person name="Lan J."/>
            <person name="Che J."/>
            <person name="Ge C."/>
            <person name="Shi H."/>
            <person name="Pan Z."/>
            <person name="Liu X."/>
        </authorList>
    </citation>
    <scope>NUCLEOTIDE SEQUENCE [LARGE SCALE GENOMIC DNA]</scope>
    <source>
        <strain evidence="2">DSM 26</strain>
    </source>
</reference>
<dbReference type="Proteomes" id="UP000036780">
    <property type="component" value="Unassembled WGS sequence"/>
</dbReference>
<comment type="caution">
    <text evidence="1">The sequence shown here is derived from an EMBL/GenBank/DDBJ whole genome shotgun (WGS) entry which is preliminary data.</text>
</comment>
<organism evidence="1 2">
    <name type="scientific">Virgibacillus pantothenticus</name>
    <dbReference type="NCBI Taxonomy" id="1473"/>
    <lineage>
        <taxon>Bacteria</taxon>
        <taxon>Bacillati</taxon>
        <taxon>Bacillota</taxon>
        <taxon>Bacilli</taxon>
        <taxon>Bacillales</taxon>
        <taxon>Bacillaceae</taxon>
        <taxon>Virgibacillus</taxon>
    </lineage>
</organism>
<evidence type="ECO:0000313" key="2">
    <source>
        <dbReference type="Proteomes" id="UP000036780"/>
    </source>
</evidence>
<proteinExistence type="predicted"/>
<dbReference type="GeneID" id="66872338"/>